<proteinExistence type="inferred from homology"/>
<feature type="domain" description="Flavin reductase like" evidence="3">
    <location>
        <begin position="20"/>
        <end position="167"/>
    </location>
</feature>
<keyword evidence="2" id="KW-0560">Oxidoreductase</keyword>
<protein>
    <submittedName>
        <fullName evidence="4">Flavin reductase family protein</fullName>
    </submittedName>
</protein>
<keyword evidence="5" id="KW-1185">Reference proteome</keyword>
<organism evidence="4 5">
    <name type="scientific">Plastoroseomonas hellenica</name>
    <dbReference type="NCBI Taxonomy" id="2687306"/>
    <lineage>
        <taxon>Bacteria</taxon>
        <taxon>Pseudomonadati</taxon>
        <taxon>Pseudomonadota</taxon>
        <taxon>Alphaproteobacteria</taxon>
        <taxon>Acetobacterales</taxon>
        <taxon>Acetobacteraceae</taxon>
        <taxon>Plastoroseomonas</taxon>
    </lineage>
</organism>
<dbReference type="InterPro" id="IPR012349">
    <property type="entry name" value="Split_barrel_FMN-bd"/>
</dbReference>
<name>A0ABS5F373_9PROT</name>
<dbReference type="PANTHER" id="PTHR30466:SF11">
    <property type="entry name" value="FLAVIN-DEPENDENT MONOOXYGENASE, REDUCTASE SUBUNIT HSAB"/>
    <property type="match status" value="1"/>
</dbReference>
<sequence length="170" mass="18260">MDVGDKGEAQALQAGFRLAMRQLAGGVCAITVGVDEDRGGLVATSVTSLSVDPPALLVCVNRSASAWPLIRRHRHFGVSLLARRHLLFARRFSGQDGAQGAARYENAAWETAETGAPLLADAIVAFDCQVEELIERHSHGIVIGRVRSITPVREAEVLVYLRGKYAGVDV</sequence>
<dbReference type="SUPFAM" id="SSF50475">
    <property type="entry name" value="FMN-binding split barrel"/>
    <property type="match status" value="1"/>
</dbReference>
<dbReference type="Proteomes" id="UP001196870">
    <property type="component" value="Unassembled WGS sequence"/>
</dbReference>
<dbReference type="Pfam" id="PF01613">
    <property type="entry name" value="Flavin_Reduct"/>
    <property type="match status" value="1"/>
</dbReference>
<dbReference type="SMART" id="SM00903">
    <property type="entry name" value="Flavin_Reduct"/>
    <property type="match status" value="1"/>
</dbReference>
<evidence type="ECO:0000256" key="2">
    <source>
        <dbReference type="ARBA" id="ARBA00023002"/>
    </source>
</evidence>
<evidence type="ECO:0000259" key="3">
    <source>
        <dbReference type="SMART" id="SM00903"/>
    </source>
</evidence>
<accession>A0ABS5F373</accession>
<gene>
    <name evidence="4" type="ORF">GXW71_21795</name>
</gene>
<dbReference type="InterPro" id="IPR002563">
    <property type="entry name" value="Flavin_Rdtase-like_dom"/>
</dbReference>
<evidence type="ECO:0000313" key="4">
    <source>
        <dbReference type="EMBL" id="MBR0667009.1"/>
    </source>
</evidence>
<comment type="caution">
    <text evidence="4">The sequence shown here is derived from an EMBL/GenBank/DDBJ whole genome shotgun (WGS) entry which is preliminary data.</text>
</comment>
<comment type="similarity">
    <text evidence="1">Belongs to the non-flavoprotein flavin reductase family.</text>
</comment>
<evidence type="ECO:0000313" key="5">
    <source>
        <dbReference type="Proteomes" id="UP001196870"/>
    </source>
</evidence>
<dbReference type="RefSeq" id="WP_211854785.1">
    <property type="nucleotide sequence ID" value="NZ_JAAGBB010000028.1"/>
</dbReference>
<dbReference type="EMBL" id="JAAGBB010000028">
    <property type="protein sequence ID" value="MBR0667009.1"/>
    <property type="molecule type" value="Genomic_DNA"/>
</dbReference>
<evidence type="ECO:0000256" key="1">
    <source>
        <dbReference type="ARBA" id="ARBA00008898"/>
    </source>
</evidence>
<dbReference type="InterPro" id="IPR050268">
    <property type="entry name" value="NADH-dep_flavin_reductase"/>
</dbReference>
<dbReference type="PANTHER" id="PTHR30466">
    <property type="entry name" value="FLAVIN REDUCTASE"/>
    <property type="match status" value="1"/>
</dbReference>
<dbReference type="Gene3D" id="2.30.110.10">
    <property type="entry name" value="Electron Transport, Fmn-binding Protein, Chain A"/>
    <property type="match status" value="1"/>
</dbReference>
<reference evidence="5" key="1">
    <citation type="journal article" date="2021" name="Syst. Appl. Microbiol.">
        <title>Roseomonas hellenica sp. nov., isolated from roots of wild-growing Alkanna tinctoria.</title>
        <authorList>
            <person name="Rat A."/>
            <person name="Naranjo H.D."/>
            <person name="Lebbe L."/>
            <person name="Cnockaert M."/>
            <person name="Krigas N."/>
            <person name="Grigoriadou K."/>
            <person name="Maloupa E."/>
            <person name="Willems A."/>
        </authorList>
    </citation>
    <scope>NUCLEOTIDE SEQUENCE [LARGE SCALE GENOMIC DNA]</scope>
    <source>
        <strain evidence="5">LMG 31523</strain>
    </source>
</reference>